<organism evidence="1 2">
    <name type="scientific">Chlorobaculum thiosulfatiphilum</name>
    <name type="common">Chlorobium limicola f.sp. thiosulfatophilum</name>
    <dbReference type="NCBI Taxonomy" id="115852"/>
    <lineage>
        <taxon>Bacteria</taxon>
        <taxon>Pseudomonadati</taxon>
        <taxon>Chlorobiota</taxon>
        <taxon>Chlorobiia</taxon>
        <taxon>Chlorobiales</taxon>
        <taxon>Chlorobiaceae</taxon>
        <taxon>Chlorobaculum</taxon>
    </lineage>
</organism>
<dbReference type="EMBL" id="VDCH01000001">
    <property type="protein sequence ID" value="TNJ40444.1"/>
    <property type="molecule type" value="Genomic_DNA"/>
</dbReference>
<reference evidence="1 2" key="1">
    <citation type="submission" date="2019-05" db="EMBL/GenBank/DDBJ databases">
        <title>Draft Whole-Genome sequence of the green sulfur bacterium Chlorobaculum thiosulfatiphilum DSM 249.</title>
        <authorList>
            <person name="Meyer T.E."/>
            <person name="Kyndt J.A."/>
        </authorList>
    </citation>
    <scope>NUCLEOTIDE SEQUENCE [LARGE SCALE GENOMIC DNA]</scope>
    <source>
        <strain evidence="1 2">DSM 249</strain>
    </source>
</reference>
<proteinExistence type="predicted"/>
<accession>A0A5C4SAB4</accession>
<sequence>MAQTPHTPPLGSAERRAILAAMRMKIKELHGLDVVFVVRAMNVSGGWAWVHTLPRSADGLSRYEDFYALLRKVKGEWRIAEIPCTEPDNPECIESPDYFRRLVRRFPGVPTGILPKDTSVR</sequence>
<dbReference type="AlphaFoldDB" id="A0A5C4SAB4"/>
<evidence type="ECO:0000313" key="2">
    <source>
        <dbReference type="Proteomes" id="UP000308271"/>
    </source>
</evidence>
<dbReference type="OrthoDB" id="5540942at2"/>
<dbReference type="Proteomes" id="UP000308271">
    <property type="component" value="Unassembled WGS sequence"/>
</dbReference>
<evidence type="ECO:0000313" key="1">
    <source>
        <dbReference type="EMBL" id="TNJ40444.1"/>
    </source>
</evidence>
<name>A0A5C4SAB4_CHLTI</name>
<keyword evidence="2" id="KW-1185">Reference proteome</keyword>
<comment type="caution">
    <text evidence="1">The sequence shown here is derived from an EMBL/GenBank/DDBJ whole genome shotgun (WGS) entry which is preliminary data.</text>
</comment>
<gene>
    <name evidence="1" type="ORF">FGF66_00530</name>
</gene>
<protein>
    <submittedName>
        <fullName evidence="1">Uncharacterized protein</fullName>
    </submittedName>
</protein>